<dbReference type="AlphaFoldDB" id="A0A6J7D4D1"/>
<proteinExistence type="predicted"/>
<evidence type="ECO:0000313" key="1">
    <source>
        <dbReference type="EMBL" id="CAB4865842.1"/>
    </source>
</evidence>
<gene>
    <name evidence="1" type="ORF">UFOPK3389_00460</name>
</gene>
<organism evidence="1">
    <name type="scientific">freshwater metagenome</name>
    <dbReference type="NCBI Taxonomy" id="449393"/>
    <lineage>
        <taxon>unclassified sequences</taxon>
        <taxon>metagenomes</taxon>
        <taxon>ecological metagenomes</taxon>
    </lineage>
</organism>
<sequence length="160" mass="18274">MKVRLLKRPCILASCTKPIPSRNPRRRLQEPKLLKLLRHHRRQVHKQPNQERLQLQQLQLMRFYELVSCDETSLQALQASGLVGESLDLSLLATPRNKGEQGKSWVIPDPWTLSCHKNFPQKPKNRHLASRHLSVSQALAHPKLPLTLSLPSGYPSKGAH</sequence>
<protein>
    <submittedName>
        <fullName evidence="1">Unannotated protein</fullName>
    </submittedName>
</protein>
<accession>A0A6J7D4D1</accession>
<dbReference type="EMBL" id="CAFBLL010000072">
    <property type="protein sequence ID" value="CAB4865842.1"/>
    <property type="molecule type" value="Genomic_DNA"/>
</dbReference>
<reference evidence="1" key="1">
    <citation type="submission" date="2020-05" db="EMBL/GenBank/DDBJ databases">
        <authorList>
            <person name="Chiriac C."/>
            <person name="Salcher M."/>
            <person name="Ghai R."/>
            <person name="Kavagutti S V."/>
        </authorList>
    </citation>
    <scope>NUCLEOTIDE SEQUENCE</scope>
</reference>
<name>A0A6J7D4D1_9ZZZZ</name>